<dbReference type="SUPFAM" id="SSF56935">
    <property type="entry name" value="Porins"/>
    <property type="match status" value="1"/>
</dbReference>
<comment type="caution">
    <text evidence="14">The sequence shown here is derived from an EMBL/GenBank/DDBJ whole genome shotgun (WGS) entry which is preliminary data.</text>
</comment>
<keyword evidence="3 10" id="KW-0813">Transport</keyword>
<keyword evidence="6 11" id="KW-0798">TonB box</keyword>
<evidence type="ECO:0000259" key="13">
    <source>
        <dbReference type="Pfam" id="PF07715"/>
    </source>
</evidence>
<keyword evidence="7 10" id="KW-0472">Membrane</keyword>
<evidence type="ECO:0000256" key="10">
    <source>
        <dbReference type="PROSITE-ProRule" id="PRU01360"/>
    </source>
</evidence>
<sequence length="729" mass="80698">MGRRFDGMRGRWCFGLAMVTAGGVVSAPVYAQSQEEEPRALAPVKVSAGDLSLENSSEQRGGYTLGATVSATGLLLSPRETPQSVSIVTREQIEDQGLVSTREVLEQAPGVSMIRSDSNRYAFSSRGFSIRQFQFDGLLTPISNFWNFGATDLDAAIYDRVEVIRGATGLMSGAGEPSALVNFVRKRPGREFAASGAVSTGSWDARRAELDLTMPLTEDGRVSSRVVAVRDDSESYMRVFDDDRRTLYGVISAELSPSTLLVAGVEYQDNHSNGMGAGFPMFYSDGSRTDFPRSVVNTTDWSQFGTTSTTGFMDLTHALGNGWQLRGAFSYNDGDYDMEYLFRGGYPDPDTGEGMTGSFLNYRGDRQYYQMHLTATGPVEWFGRIHEVSLGWMRVKDDYVMRAAYPVASPDVGSFFDWRDSRVPRPVWGDYSNVDDSVIRQNGGYVVTRLSLADPLHAILGARISQWEIDQVYFGTPTDYRVSDEITPYAGLIYDLNDVYSAYASYTQIFQPQNNRDPQGDLLDPIHGNSQELGLKAGWAGGRLTGAVSVFRTEQDNLAEEIPGVSLPGQPDQPAYRATSGATVEGVDLELTGELTPHWHVSTSYTHFTAKDADGQTLNRTQPRSLFKLFTRYQPPVERRLTLGAGVDWQSGFSRYTSSRVPVVGRTKVEQGSYALVNVMARYQITPELSATVRLNNAFDKTYYTNVGFYDQAWWGEPRNVTLSLRMAL</sequence>
<dbReference type="Gene3D" id="2.40.170.20">
    <property type="entry name" value="TonB-dependent receptor, beta-barrel domain"/>
    <property type="match status" value="1"/>
</dbReference>
<dbReference type="InterPro" id="IPR010105">
    <property type="entry name" value="TonB_sidphr_rcpt"/>
</dbReference>
<evidence type="ECO:0000256" key="1">
    <source>
        <dbReference type="ARBA" id="ARBA00004571"/>
    </source>
</evidence>
<feature type="domain" description="TonB-dependent receptor-like beta-barrel" evidence="12">
    <location>
        <begin position="270"/>
        <end position="697"/>
    </location>
</feature>
<keyword evidence="15" id="KW-1185">Reference proteome</keyword>
<comment type="subcellular location">
    <subcellularLocation>
        <location evidence="1 10">Cell outer membrane</location>
        <topology evidence="1 10">Multi-pass membrane protein</topology>
    </subcellularLocation>
</comment>
<keyword evidence="5 10" id="KW-0812">Transmembrane</keyword>
<dbReference type="Pfam" id="PF00593">
    <property type="entry name" value="TonB_dep_Rec_b-barrel"/>
    <property type="match status" value="1"/>
</dbReference>
<evidence type="ECO:0000256" key="11">
    <source>
        <dbReference type="RuleBase" id="RU003357"/>
    </source>
</evidence>
<organism evidence="14 15">
    <name type="scientific">Alcanivorax xiamenensis</name>
    <dbReference type="NCBI Taxonomy" id="1177156"/>
    <lineage>
        <taxon>Bacteria</taxon>
        <taxon>Pseudomonadati</taxon>
        <taxon>Pseudomonadota</taxon>
        <taxon>Gammaproteobacteria</taxon>
        <taxon>Oceanospirillales</taxon>
        <taxon>Alcanivoracaceae</taxon>
        <taxon>Alcanivorax</taxon>
    </lineage>
</organism>
<dbReference type="Pfam" id="PF07715">
    <property type="entry name" value="Plug"/>
    <property type="match status" value="1"/>
</dbReference>
<keyword evidence="4 10" id="KW-1134">Transmembrane beta strand</keyword>
<gene>
    <name evidence="14" type="ORF">A6D6_02710</name>
</gene>
<dbReference type="EMBL" id="AQPF01000023">
    <property type="protein sequence ID" value="KAF0804946.1"/>
    <property type="molecule type" value="Genomic_DNA"/>
</dbReference>
<feature type="domain" description="TonB-dependent receptor plug" evidence="13">
    <location>
        <begin position="78"/>
        <end position="178"/>
    </location>
</feature>
<dbReference type="PANTHER" id="PTHR32552:SF74">
    <property type="entry name" value="HYDROXAMATE SIDEROPHORE RECEPTOR FHUE"/>
    <property type="match status" value="1"/>
</dbReference>
<dbReference type="InterPro" id="IPR039426">
    <property type="entry name" value="TonB-dep_rcpt-like"/>
</dbReference>
<evidence type="ECO:0000259" key="12">
    <source>
        <dbReference type="Pfam" id="PF00593"/>
    </source>
</evidence>
<evidence type="ECO:0000256" key="3">
    <source>
        <dbReference type="ARBA" id="ARBA00022448"/>
    </source>
</evidence>
<evidence type="ECO:0000256" key="6">
    <source>
        <dbReference type="ARBA" id="ARBA00023077"/>
    </source>
</evidence>
<dbReference type="Proteomes" id="UP000771797">
    <property type="component" value="Unassembled WGS sequence"/>
</dbReference>
<dbReference type="RefSeq" id="WP_236564105.1">
    <property type="nucleotide sequence ID" value="NZ_AQPF01000023.1"/>
</dbReference>
<dbReference type="Gene3D" id="2.170.130.10">
    <property type="entry name" value="TonB-dependent receptor, plug domain"/>
    <property type="match status" value="1"/>
</dbReference>
<evidence type="ECO:0000313" key="14">
    <source>
        <dbReference type="EMBL" id="KAF0804946.1"/>
    </source>
</evidence>
<evidence type="ECO:0000256" key="9">
    <source>
        <dbReference type="ARBA" id="ARBA00023237"/>
    </source>
</evidence>
<evidence type="ECO:0000313" key="15">
    <source>
        <dbReference type="Proteomes" id="UP000771797"/>
    </source>
</evidence>
<dbReference type="PANTHER" id="PTHR32552">
    <property type="entry name" value="FERRICHROME IRON RECEPTOR-RELATED"/>
    <property type="match status" value="1"/>
</dbReference>
<keyword evidence="9 10" id="KW-0998">Cell outer membrane</keyword>
<evidence type="ECO:0000256" key="2">
    <source>
        <dbReference type="ARBA" id="ARBA00009810"/>
    </source>
</evidence>
<dbReference type="CDD" id="cd01347">
    <property type="entry name" value="ligand_gated_channel"/>
    <property type="match status" value="1"/>
</dbReference>
<evidence type="ECO:0000256" key="5">
    <source>
        <dbReference type="ARBA" id="ARBA00022692"/>
    </source>
</evidence>
<name>A0ABQ6Y6G1_9GAMM</name>
<dbReference type="InterPro" id="IPR037066">
    <property type="entry name" value="Plug_dom_sf"/>
</dbReference>
<reference evidence="14 15" key="1">
    <citation type="submission" date="2012-09" db="EMBL/GenBank/DDBJ databases">
        <title>Genome Sequence of alkane-degrading Bacterium Alcanivorax sp. 6-D-6.</title>
        <authorList>
            <person name="Lai Q."/>
            <person name="Shao Z."/>
        </authorList>
    </citation>
    <scope>NUCLEOTIDE SEQUENCE [LARGE SCALE GENOMIC DNA]</scope>
    <source>
        <strain evidence="14 15">6-D-6</strain>
    </source>
</reference>
<dbReference type="InterPro" id="IPR036942">
    <property type="entry name" value="Beta-barrel_TonB_sf"/>
</dbReference>
<proteinExistence type="inferred from homology"/>
<comment type="similarity">
    <text evidence="2 10 11">Belongs to the TonB-dependent receptor family.</text>
</comment>
<dbReference type="InterPro" id="IPR012910">
    <property type="entry name" value="Plug_dom"/>
</dbReference>
<dbReference type="NCBIfam" id="TIGR01783">
    <property type="entry name" value="TonB-siderophor"/>
    <property type="match status" value="1"/>
</dbReference>
<dbReference type="InterPro" id="IPR000531">
    <property type="entry name" value="Beta-barrel_TonB"/>
</dbReference>
<protein>
    <submittedName>
        <fullName evidence="14">TonB-dependent siderophore receptor family protein 9</fullName>
    </submittedName>
</protein>
<keyword evidence="8 14" id="KW-0675">Receptor</keyword>
<evidence type="ECO:0000256" key="4">
    <source>
        <dbReference type="ARBA" id="ARBA00022452"/>
    </source>
</evidence>
<evidence type="ECO:0000256" key="8">
    <source>
        <dbReference type="ARBA" id="ARBA00023170"/>
    </source>
</evidence>
<evidence type="ECO:0000256" key="7">
    <source>
        <dbReference type="ARBA" id="ARBA00023136"/>
    </source>
</evidence>
<accession>A0ABQ6Y6G1</accession>
<dbReference type="PROSITE" id="PS52016">
    <property type="entry name" value="TONB_DEPENDENT_REC_3"/>
    <property type="match status" value="1"/>
</dbReference>